<gene>
    <name evidence="2" type="ORF">Slin15195_G036030</name>
</gene>
<dbReference type="AlphaFoldDB" id="A0A9Q9AJ29"/>
<dbReference type="Proteomes" id="UP001056384">
    <property type="component" value="Chromosome 2"/>
</dbReference>
<evidence type="ECO:0000313" key="3">
    <source>
        <dbReference type="Proteomes" id="UP001056384"/>
    </source>
</evidence>
<evidence type="ECO:0000259" key="1">
    <source>
        <dbReference type="PROSITE" id="PS50181"/>
    </source>
</evidence>
<organism evidence="2 3">
    <name type="scientific">Septoria linicola</name>
    <dbReference type="NCBI Taxonomy" id="215465"/>
    <lineage>
        <taxon>Eukaryota</taxon>
        <taxon>Fungi</taxon>
        <taxon>Dikarya</taxon>
        <taxon>Ascomycota</taxon>
        <taxon>Pezizomycotina</taxon>
        <taxon>Dothideomycetes</taxon>
        <taxon>Dothideomycetidae</taxon>
        <taxon>Mycosphaerellales</taxon>
        <taxon>Mycosphaerellaceae</taxon>
        <taxon>Septoria</taxon>
    </lineage>
</organism>
<evidence type="ECO:0000313" key="2">
    <source>
        <dbReference type="EMBL" id="USW50284.1"/>
    </source>
</evidence>
<proteinExistence type="predicted"/>
<dbReference type="InterPro" id="IPR036047">
    <property type="entry name" value="F-box-like_dom_sf"/>
</dbReference>
<dbReference type="SUPFAM" id="SSF81383">
    <property type="entry name" value="F-box domain"/>
    <property type="match status" value="1"/>
</dbReference>
<dbReference type="Gene3D" id="1.20.1280.50">
    <property type="match status" value="1"/>
</dbReference>
<protein>
    <submittedName>
        <fullName evidence="2">F-box domain-containing protein</fullName>
    </submittedName>
</protein>
<dbReference type="InterPro" id="IPR001810">
    <property type="entry name" value="F-box_dom"/>
</dbReference>
<reference evidence="2" key="1">
    <citation type="submission" date="2022-06" db="EMBL/GenBank/DDBJ databases">
        <title>Complete genome sequences of two strains of the flax pathogen Septoria linicola.</title>
        <authorList>
            <person name="Lapalu N."/>
            <person name="Simon A."/>
            <person name="Demenou B."/>
            <person name="Paumier D."/>
            <person name="Guillot M.-P."/>
            <person name="Gout L."/>
            <person name="Valade R."/>
        </authorList>
    </citation>
    <scope>NUCLEOTIDE SEQUENCE</scope>
    <source>
        <strain evidence="2">SE15195</strain>
    </source>
</reference>
<dbReference type="Pfam" id="PF00646">
    <property type="entry name" value="F-box"/>
    <property type="match status" value="1"/>
</dbReference>
<name>A0A9Q9AJ29_9PEZI</name>
<sequence length="306" mass="34706">MTTSSLLRLPVELKLNILSNLPANETQRVREVCSDIRDVIEEPRNAKLLLQEAKTRAWNRLLGEMEYAGGHYENESFFDYLFRTLQLRGVWQLPSNTERLLFFFNMRWKSSVPAIEANVAADERGIILDIDISEALRKIGQALIQVHNNVHYPGLRRLVEIDNGVDLIKILTSAWIPELGTCAGLTKMEVGGWYQQLVNAQPGSTRIPCAPSACLAVADFILTTLYHWPQDREVEFDHPDFTMLSHGICLEGELSDLMGVELPLFEPFGYCIRTKWAFELVKAALANDRTLSATEQAAVLEHIYVF</sequence>
<accession>A0A9Q9AJ29</accession>
<feature type="domain" description="F-box" evidence="1">
    <location>
        <begin position="3"/>
        <end position="61"/>
    </location>
</feature>
<dbReference type="PROSITE" id="PS50181">
    <property type="entry name" value="FBOX"/>
    <property type="match status" value="1"/>
</dbReference>
<keyword evidence="3" id="KW-1185">Reference proteome</keyword>
<dbReference type="EMBL" id="CP099419">
    <property type="protein sequence ID" value="USW50284.1"/>
    <property type="molecule type" value="Genomic_DNA"/>
</dbReference>